<organism evidence="3 4">
    <name type="scientific">Thioalkalivibrio denitrificans</name>
    <dbReference type="NCBI Taxonomy" id="108003"/>
    <lineage>
        <taxon>Bacteria</taxon>
        <taxon>Pseudomonadati</taxon>
        <taxon>Pseudomonadota</taxon>
        <taxon>Gammaproteobacteria</taxon>
        <taxon>Chromatiales</taxon>
        <taxon>Ectothiorhodospiraceae</taxon>
        <taxon>Thioalkalivibrio</taxon>
    </lineage>
</organism>
<evidence type="ECO:0000259" key="2">
    <source>
        <dbReference type="PROSITE" id="PS51724"/>
    </source>
</evidence>
<dbReference type="Pfam" id="PF05036">
    <property type="entry name" value="SPOR"/>
    <property type="match status" value="1"/>
</dbReference>
<evidence type="ECO:0000256" key="1">
    <source>
        <dbReference type="SAM" id="MobiDB-lite"/>
    </source>
</evidence>
<dbReference type="AlphaFoldDB" id="A0A1V3NCE8"/>
<proteinExistence type="predicted"/>
<feature type="domain" description="SPOR" evidence="2">
    <location>
        <begin position="108"/>
        <end position="187"/>
    </location>
</feature>
<dbReference type="RefSeq" id="WP_245795454.1">
    <property type="nucleotide sequence ID" value="NZ_MVBK01000101.1"/>
</dbReference>
<dbReference type="PROSITE" id="PS51724">
    <property type="entry name" value="SPOR"/>
    <property type="match status" value="1"/>
</dbReference>
<dbReference type="GO" id="GO:0032506">
    <property type="term" value="P:cytokinetic process"/>
    <property type="evidence" value="ECO:0007669"/>
    <property type="project" value="TreeGrafter"/>
</dbReference>
<feature type="compositionally biased region" description="Low complexity" evidence="1">
    <location>
        <begin position="101"/>
        <end position="111"/>
    </location>
</feature>
<feature type="compositionally biased region" description="Pro residues" evidence="1">
    <location>
        <begin position="53"/>
        <end position="66"/>
    </location>
</feature>
<reference evidence="3 4" key="1">
    <citation type="submission" date="2017-02" db="EMBL/GenBank/DDBJ databases">
        <title>Genomic diversity within the haloalkaliphilic genus Thioalkalivibrio.</title>
        <authorList>
            <person name="Ahn A.-C."/>
            <person name="Meier-Kolthoff J."/>
            <person name="Overmars L."/>
            <person name="Richter M."/>
            <person name="Woyke T."/>
            <person name="Sorokin D.Y."/>
            <person name="Muyzer G."/>
        </authorList>
    </citation>
    <scope>NUCLEOTIDE SEQUENCE [LARGE SCALE GENOMIC DNA]</scope>
    <source>
        <strain evidence="3 4">ALJD</strain>
    </source>
</reference>
<evidence type="ECO:0000313" key="4">
    <source>
        <dbReference type="Proteomes" id="UP000189462"/>
    </source>
</evidence>
<dbReference type="SUPFAM" id="SSF110997">
    <property type="entry name" value="Sporulation related repeat"/>
    <property type="match status" value="1"/>
</dbReference>
<protein>
    <submittedName>
        <fullName evidence="3">Sporulation protein</fullName>
    </submittedName>
</protein>
<accession>A0A1V3NCE8</accession>
<dbReference type="Proteomes" id="UP000189462">
    <property type="component" value="Unassembled WGS sequence"/>
</dbReference>
<dbReference type="Gene3D" id="3.30.70.1070">
    <property type="entry name" value="Sporulation related repeat"/>
    <property type="match status" value="1"/>
</dbReference>
<dbReference type="PANTHER" id="PTHR38687:SF1">
    <property type="entry name" value="CELL DIVISION PROTEIN DEDD"/>
    <property type="match status" value="1"/>
</dbReference>
<keyword evidence="4" id="KW-1185">Reference proteome</keyword>
<dbReference type="PANTHER" id="PTHR38687">
    <property type="entry name" value="CELL DIVISION PROTEIN DEDD-RELATED"/>
    <property type="match status" value="1"/>
</dbReference>
<dbReference type="InterPro" id="IPR052521">
    <property type="entry name" value="Cell_div_SPOR-domain"/>
</dbReference>
<feature type="region of interest" description="Disordered" evidence="1">
    <location>
        <begin position="42"/>
        <end position="113"/>
    </location>
</feature>
<sequence>MDPRLKQRLVGAAVLLALAVIFLPMLLDGGGRDATVSLREAIPPEPEFARPDAAPPLPLDAPPGPPAGETRAPTPGEARSLPEPVPPRLARPDPPPERTPTEAPATPVTDPGGFAVQVGSFGEEANARAERDRLRELGYTAFVEPTRADGRALYRVKIGPVAERAEAERLRERLREQLDLTGIVVAHP</sequence>
<dbReference type="GO" id="GO:0042834">
    <property type="term" value="F:peptidoglycan binding"/>
    <property type="evidence" value="ECO:0007669"/>
    <property type="project" value="InterPro"/>
</dbReference>
<dbReference type="GO" id="GO:0030428">
    <property type="term" value="C:cell septum"/>
    <property type="evidence" value="ECO:0007669"/>
    <property type="project" value="TreeGrafter"/>
</dbReference>
<name>A0A1V3NCE8_9GAMM</name>
<evidence type="ECO:0000313" key="3">
    <source>
        <dbReference type="EMBL" id="OOG22446.1"/>
    </source>
</evidence>
<comment type="caution">
    <text evidence="3">The sequence shown here is derived from an EMBL/GenBank/DDBJ whole genome shotgun (WGS) entry which is preliminary data.</text>
</comment>
<dbReference type="EMBL" id="MVBK01000101">
    <property type="protein sequence ID" value="OOG22446.1"/>
    <property type="molecule type" value="Genomic_DNA"/>
</dbReference>
<gene>
    <name evidence="3" type="ORF">B1C78_15085</name>
</gene>
<dbReference type="InterPro" id="IPR007730">
    <property type="entry name" value="SPOR-like_dom"/>
</dbReference>
<dbReference type="STRING" id="108003.B1C78_15085"/>
<dbReference type="InterPro" id="IPR036680">
    <property type="entry name" value="SPOR-like_sf"/>
</dbReference>
<feature type="compositionally biased region" description="Basic and acidic residues" evidence="1">
    <location>
        <begin position="90"/>
        <end position="100"/>
    </location>
</feature>
<dbReference type="GO" id="GO:0032153">
    <property type="term" value="C:cell division site"/>
    <property type="evidence" value="ECO:0007669"/>
    <property type="project" value="TreeGrafter"/>
</dbReference>